<dbReference type="InterPro" id="IPR014347">
    <property type="entry name" value="Tautomerase/MIF_sf"/>
</dbReference>
<comment type="caution">
    <text evidence="6">The sequence shown here is derived from an EMBL/GenBank/DDBJ whole genome shotgun (WGS) entry which is preliminary data.</text>
</comment>
<dbReference type="InterPro" id="IPR004370">
    <property type="entry name" value="4-OT-like_dom"/>
</dbReference>
<dbReference type="GO" id="GO:0016853">
    <property type="term" value="F:isomerase activity"/>
    <property type="evidence" value="ECO:0007669"/>
    <property type="project" value="UniProtKB-UniRule"/>
</dbReference>
<sequence length="66" mass="7158">MPVVQITMLEGRSEEQKRELAKAITKALVDTCGAKPESVIMTVLDVSTENIALGGELISDLRRKSS</sequence>
<dbReference type="AlphaFoldDB" id="A0A6I0F6H9"/>
<dbReference type="PANTHER" id="PTHR35530">
    <property type="entry name" value="TAUTOMERASE-RELATED"/>
    <property type="match status" value="1"/>
</dbReference>
<organism evidence="6 7">
    <name type="scientific">Heliorestis acidaminivorans</name>
    <dbReference type="NCBI Taxonomy" id="553427"/>
    <lineage>
        <taxon>Bacteria</taxon>
        <taxon>Bacillati</taxon>
        <taxon>Bacillota</taxon>
        <taxon>Clostridia</taxon>
        <taxon>Eubacteriales</taxon>
        <taxon>Heliobacteriaceae</taxon>
        <taxon>Heliorestis</taxon>
    </lineage>
</organism>
<feature type="domain" description="4-oxalocrotonate tautomerase-like" evidence="5">
    <location>
        <begin position="2"/>
        <end position="60"/>
    </location>
</feature>
<dbReference type="Gene3D" id="3.30.429.10">
    <property type="entry name" value="Macrophage Migration Inhibitory Factor"/>
    <property type="match status" value="1"/>
</dbReference>
<dbReference type="EC" id="5.3.2.-" evidence="4"/>
<evidence type="ECO:0000256" key="3">
    <source>
        <dbReference type="PIRSR" id="PIRSR618191-1"/>
    </source>
</evidence>
<evidence type="ECO:0000259" key="5">
    <source>
        <dbReference type="Pfam" id="PF01361"/>
    </source>
</evidence>
<evidence type="ECO:0000256" key="1">
    <source>
        <dbReference type="ARBA" id="ARBA00006723"/>
    </source>
</evidence>
<dbReference type="RefSeq" id="WP_151617883.1">
    <property type="nucleotide sequence ID" value="NZ_WBXO01000001.1"/>
</dbReference>
<dbReference type="NCBIfam" id="TIGR00013">
    <property type="entry name" value="taut"/>
    <property type="match status" value="1"/>
</dbReference>
<dbReference type="Pfam" id="PF01361">
    <property type="entry name" value="Tautomerase"/>
    <property type="match status" value="1"/>
</dbReference>
<evidence type="ECO:0000256" key="2">
    <source>
        <dbReference type="ARBA" id="ARBA00023235"/>
    </source>
</evidence>
<gene>
    <name evidence="6" type="ORF">F9B85_01765</name>
</gene>
<keyword evidence="7" id="KW-1185">Reference proteome</keyword>
<accession>A0A6I0F6H9</accession>
<dbReference type="Proteomes" id="UP000468766">
    <property type="component" value="Unassembled WGS sequence"/>
</dbReference>
<reference evidence="6 7" key="1">
    <citation type="submission" date="2019-10" db="EMBL/GenBank/DDBJ databases">
        <title>Whole-genome sequence of the extremophile Heliorestis acidaminivorans DSM 24790.</title>
        <authorList>
            <person name="Kyndt J.A."/>
            <person name="Meyer T.E."/>
        </authorList>
    </citation>
    <scope>NUCLEOTIDE SEQUENCE [LARGE SCALE GENOMIC DNA]</scope>
    <source>
        <strain evidence="6 7">DSM 24790</strain>
    </source>
</reference>
<dbReference type="EMBL" id="WBXO01000001">
    <property type="protein sequence ID" value="KAB2954437.1"/>
    <property type="molecule type" value="Genomic_DNA"/>
</dbReference>
<evidence type="ECO:0000313" key="7">
    <source>
        <dbReference type="Proteomes" id="UP000468766"/>
    </source>
</evidence>
<feature type="active site" description="Proton acceptor; via imino nitrogen" evidence="3">
    <location>
        <position position="2"/>
    </location>
</feature>
<protein>
    <recommendedName>
        <fullName evidence="4">Tautomerase</fullName>
        <ecNumber evidence="4">5.3.2.-</ecNumber>
    </recommendedName>
</protein>
<dbReference type="InterPro" id="IPR018191">
    <property type="entry name" value="4-OT"/>
</dbReference>
<dbReference type="OrthoDB" id="5405937at2"/>
<evidence type="ECO:0000256" key="4">
    <source>
        <dbReference type="RuleBase" id="RU362032"/>
    </source>
</evidence>
<comment type="similarity">
    <text evidence="1 4">Belongs to the 4-oxalocrotonate tautomerase family.</text>
</comment>
<evidence type="ECO:0000313" key="6">
    <source>
        <dbReference type="EMBL" id="KAB2954437.1"/>
    </source>
</evidence>
<dbReference type="SUPFAM" id="SSF55331">
    <property type="entry name" value="Tautomerase/MIF"/>
    <property type="match status" value="1"/>
</dbReference>
<dbReference type="PANTHER" id="PTHR35530:SF1">
    <property type="entry name" value="2-HYDROXYMUCONATE TAUTOMERASE"/>
    <property type="match status" value="1"/>
</dbReference>
<keyword evidence="2 4" id="KW-0413">Isomerase</keyword>
<dbReference type="NCBIfam" id="NF002571">
    <property type="entry name" value="PRK02220.1"/>
    <property type="match status" value="1"/>
</dbReference>
<name>A0A6I0F6H9_9FIRM</name>
<proteinExistence type="inferred from homology"/>